<protein>
    <submittedName>
        <fullName evidence="2">Thioredoxin domain-containing protein</fullName>
    </submittedName>
</protein>
<accession>A0A3Q9UL71</accession>
<dbReference type="Proteomes" id="UP000285875">
    <property type="component" value="Chromosome"/>
</dbReference>
<dbReference type="SUPFAM" id="SSF48208">
    <property type="entry name" value="Six-hairpin glycosidases"/>
    <property type="match status" value="1"/>
</dbReference>
<dbReference type="Gene3D" id="3.40.30.10">
    <property type="entry name" value="Glutaredoxin"/>
    <property type="match status" value="1"/>
</dbReference>
<dbReference type="EMBL" id="CP025570">
    <property type="protein sequence ID" value="AZZ39953.1"/>
    <property type="molecule type" value="Genomic_DNA"/>
</dbReference>
<dbReference type="KEGG" id="aji:C0Z10_09520"/>
<dbReference type="InterPro" id="IPR004879">
    <property type="entry name" value="Ssp411-like_TRX"/>
</dbReference>
<proteinExistence type="predicted"/>
<organism evidence="2 3">
    <name type="scientific">Acidipropionibacterium jensenii</name>
    <dbReference type="NCBI Taxonomy" id="1749"/>
    <lineage>
        <taxon>Bacteria</taxon>
        <taxon>Bacillati</taxon>
        <taxon>Actinomycetota</taxon>
        <taxon>Actinomycetes</taxon>
        <taxon>Propionibacteriales</taxon>
        <taxon>Propionibacteriaceae</taxon>
        <taxon>Acidipropionibacterium</taxon>
    </lineage>
</organism>
<dbReference type="InterPro" id="IPR024705">
    <property type="entry name" value="Ssp411"/>
</dbReference>
<dbReference type="PIRSF" id="PIRSF006402">
    <property type="entry name" value="UCP006402_thioredoxin"/>
    <property type="match status" value="1"/>
</dbReference>
<dbReference type="AlphaFoldDB" id="A0A3Q9UL71"/>
<gene>
    <name evidence="2" type="ORF">C0Z10_09520</name>
</gene>
<evidence type="ECO:0000313" key="2">
    <source>
        <dbReference type="EMBL" id="AZZ39953.1"/>
    </source>
</evidence>
<dbReference type="Pfam" id="PF03190">
    <property type="entry name" value="Thioredox_DsbH"/>
    <property type="match status" value="1"/>
</dbReference>
<sequence length="674" mass="73192">MPNHLADSASPYLLQHAGNPVDWYPWGTEAFEEAARRDLPLMVSVGYSSCHWCHVMALESFSDPEIAEVINTYFIAVKVDREEMPEVDSSLMQATLALTGSGGWPNTVFCTPEGEPFFAGTYFPPVARGGQPGLVDVVGALGQAWQQRRGEVVEQAGIIAEQLRQGAEPPAATAPVPPAQDLLDAVGADYDIVNGGFGGPVKFPSPTLIDALLVKGDPTSLDMAQNTCEHLVRGGIFDQVGGGFHRYSTDSQWVVPHFEKMLDGNALLLGTMARCWRRTADHDPDRRELYSHAARRTVSWLEREMTTDDGLLAASLDADSDDLAGHSHEGMYYLWNPDLLVDALGAEEADWLRPLVHIDAAGNFENGLSTLQMRGRVDWKRINTDLDKLLALRQVRPAPDRDDKVITAWNAMAIDSLVEAGMILREWTWVSLAADLAERLWAAHWAGRTPLRTSLHGVPGAPAVAEDHAHLALALAGLAGATGRGVWLDRAVEVAQRAVERFSADDGSFLDAEPSALVAVPSRQLTDDACPSVTATMVKALRRVGLMAERQDLLDRADRASAVLAPVVAQNPRFAGWALADHLIRDDARRGLKPATVVVVEEDEVPGDLASAAWRMAPAGSALVRGKAGTSGFGSWFQDRTDSTGPTAYVCRGTVCLEPVTDFLELKDPLWRRV</sequence>
<feature type="domain" description="Spermatogenesis-associated protein 20-like TRX" evidence="1">
    <location>
        <begin position="3"/>
        <end position="163"/>
    </location>
</feature>
<dbReference type="Gene3D" id="1.50.10.20">
    <property type="match status" value="1"/>
</dbReference>
<name>A0A3Q9UL71_9ACTN</name>
<dbReference type="InterPro" id="IPR008928">
    <property type="entry name" value="6-hairpin_glycosidase_sf"/>
</dbReference>
<dbReference type="CDD" id="cd02955">
    <property type="entry name" value="SSP411"/>
    <property type="match status" value="1"/>
</dbReference>
<dbReference type="PANTHER" id="PTHR42899">
    <property type="entry name" value="SPERMATOGENESIS-ASSOCIATED PROTEIN 20"/>
    <property type="match status" value="1"/>
</dbReference>
<dbReference type="PANTHER" id="PTHR42899:SF1">
    <property type="entry name" value="SPERMATOGENESIS-ASSOCIATED PROTEIN 20"/>
    <property type="match status" value="1"/>
</dbReference>
<reference evidence="3" key="1">
    <citation type="submission" date="2017-12" db="EMBL/GenBank/DDBJ databases">
        <title>Whole genome sequencing of Acidipropionibacterium jensenii strains JS279 and JS280.</title>
        <authorList>
            <person name="Deptula P."/>
            <person name="Laine P."/>
            <person name="Smolander O.-P."/>
            <person name="Paulin L."/>
            <person name="Auvinen P."/>
            <person name="Varmanen P."/>
        </authorList>
    </citation>
    <scope>NUCLEOTIDE SEQUENCE [LARGE SCALE GENOMIC DNA]</scope>
    <source>
        <strain evidence="3">JS280</strain>
    </source>
</reference>
<dbReference type="InterPro" id="IPR036249">
    <property type="entry name" value="Thioredoxin-like_sf"/>
</dbReference>
<dbReference type="RefSeq" id="WP_097799220.1">
    <property type="nucleotide sequence ID" value="NZ_CP025570.1"/>
</dbReference>
<evidence type="ECO:0000313" key="3">
    <source>
        <dbReference type="Proteomes" id="UP000285875"/>
    </source>
</evidence>
<evidence type="ECO:0000259" key="1">
    <source>
        <dbReference type="Pfam" id="PF03190"/>
    </source>
</evidence>
<dbReference type="SUPFAM" id="SSF52833">
    <property type="entry name" value="Thioredoxin-like"/>
    <property type="match status" value="1"/>
</dbReference>
<dbReference type="GO" id="GO:0005975">
    <property type="term" value="P:carbohydrate metabolic process"/>
    <property type="evidence" value="ECO:0007669"/>
    <property type="project" value="InterPro"/>
</dbReference>
<dbReference type="GeneID" id="82883708"/>